<sequence>MENTRQRRRCGARLCFSIMGRRKFGISVCAISGSPEAGDAPVGIMSERRKYPVASCTEAARNAFLSRRDKKLVPRYASAMPSNSINTAKNYTRKFAGFQNNSFKKLSNVEVDYRRFPYYRSNRADGSQDAVLVKDAGTSCHLLHENAIEPDVPISETESYLVRQLKLEYHDLSNIIKKLNTHAKDILNSLVLKCRKDEIFDSLRAIANREIASLSTHEIEDSLFKLRLHDGADEIRGSSDANLNNSCSRKKSVTGKMHKNTDTIMRSAELDGVFVKEFLELSPKRGVLLRNYLITKREKVSGNASKARLRKIENFSPPDENRADKSCDCVYTCKRDSSVFTNWQKVSRREETKKLRSPLIF</sequence>
<dbReference type="Proteomes" id="UP001430953">
    <property type="component" value="Unassembled WGS sequence"/>
</dbReference>
<organism evidence="1 2">
    <name type="scientific">Cardiocondyla obscurior</name>
    <dbReference type="NCBI Taxonomy" id="286306"/>
    <lineage>
        <taxon>Eukaryota</taxon>
        <taxon>Metazoa</taxon>
        <taxon>Ecdysozoa</taxon>
        <taxon>Arthropoda</taxon>
        <taxon>Hexapoda</taxon>
        <taxon>Insecta</taxon>
        <taxon>Pterygota</taxon>
        <taxon>Neoptera</taxon>
        <taxon>Endopterygota</taxon>
        <taxon>Hymenoptera</taxon>
        <taxon>Apocrita</taxon>
        <taxon>Aculeata</taxon>
        <taxon>Formicoidea</taxon>
        <taxon>Formicidae</taxon>
        <taxon>Myrmicinae</taxon>
        <taxon>Cardiocondyla</taxon>
    </lineage>
</organism>
<dbReference type="EMBL" id="JADYXP020000015">
    <property type="protein sequence ID" value="KAL0108923.1"/>
    <property type="molecule type" value="Genomic_DNA"/>
</dbReference>
<dbReference type="AlphaFoldDB" id="A0AAW2F2D3"/>
<reference evidence="1 2" key="1">
    <citation type="submission" date="2023-03" db="EMBL/GenBank/DDBJ databases">
        <title>High recombination rates correlate with genetic variation in Cardiocondyla obscurior ants.</title>
        <authorList>
            <person name="Errbii M."/>
        </authorList>
    </citation>
    <scope>NUCLEOTIDE SEQUENCE [LARGE SCALE GENOMIC DNA]</scope>
    <source>
        <strain evidence="1">Alpha-2009</strain>
        <tissue evidence="1">Whole body</tissue>
    </source>
</reference>
<name>A0AAW2F2D3_9HYME</name>
<keyword evidence="2" id="KW-1185">Reference proteome</keyword>
<gene>
    <name evidence="1" type="ORF">PUN28_014200</name>
</gene>
<protein>
    <submittedName>
        <fullName evidence="1">Uncharacterized protein</fullName>
    </submittedName>
</protein>
<accession>A0AAW2F2D3</accession>
<comment type="caution">
    <text evidence="1">The sequence shown here is derived from an EMBL/GenBank/DDBJ whole genome shotgun (WGS) entry which is preliminary data.</text>
</comment>
<proteinExistence type="predicted"/>
<evidence type="ECO:0000313" key="2">
    <source>
        <dbReference type="Proteomes" id="UP001430953"/>
    </source>
</evidence>
<evidence type="ECO:0000313" key="1">
    <source>
        <dbReference type="EMBL" id="KAL0108923.1"/>
    </source>
</evidence>